<name>A0A7S2PPU3_9STRA</name>
<reference evidence="3" key="1">
    <citation type="submission" date="2021-01" db="EMBL/GenBank/DDBJ databases">
        <authorList>
            <person name="Corre E."/>
            <person name="Pelletier E."/>
            <person name="Niang G."/>
            <person name="Scheremetjew M."/>
            <person name="Finn R."/>
            <person name="Kale V."/>
            <person name="Holt S."/>
            <person name="Cochrane G."/>
            <person name="Meng A."/>
            <person name="Brown T."/>
            <person name="Cohen L."/>
        </authorList>
    </citation>
    <scope>NUCLEOTIDE SEQUENCE</scope>
    <source>
        <strain evidence="3">B650</strain>
    </source>
</reference>
<feature type="chain" id="PRO_5030743443" evidence="2">
    <location>
        <begin position="21"/>
        <end position="358"/>
    </location>
</feature>
<feature type="region of interest" description="Disordered" evidence="1">
    <location>
        <begin position="187"/>
        <end position="233"/>
    </location>
</feature>
<evidence type="ECO:0000313" key="3">
    <source>
        <dbReference type="EMBL" id="CAD9609439.1"/>
    </source>
</evidence>
<feature type="region of interest" description="Disordered" evidence="1">
    <location>
        <begin position="298"/>
        <end position="340"/>
    </location>
</feature>
<dbReference type="EMBL" id="HBGY01031210">
    <property type="protein sequence ID" value="CAD9609439.1"/>
    <property type="molecule type" value="Transcribed_RNA"/>
</dbReference>
<organism evidence="3">
    <name type="scientific">Leptocylindrus danicus</name>
    <dbReference type="NCBI Taxonomy" id="163516"/>
    <lineage>
        <taxon>Eukaryota</taxon>
        <taxon>Sar</taxon>
        <taxon>Stramenopiles</taxon>
        <taxon>Ochrophyta</taxon>
        <taxon>Bacillariophyta</taxon>
        <taxon>Coscinodiscophyceae</taxon>
        <taxon>Chaetocerotophycidae</taxon>
        <taxon>Leptocylindrales</taxon>
        <taxon>Leptocylindraceae</taxon>
        <taxon>Leptocylindrus</taxon>
    </lineage>
</organism>
<feature type="compositionally biased region" description="Basic residues" evidence="1">
    <location>
        <begin position="187"/>
        <end position="196"/>
    </location>
</feature>
<keyword evidence="2" id="KW-0732">Signal</keyword>
<feature type="signal peptide" evidence="2">
    <location>
        <begin position="1"/>
        <end position="20"/>
    </location>
</feature>
<sequence length="358" mass="43610">MPSILVYSLFVLGPTLFVAGANEFNDSLKERAKESNALFVPDNLLDFFESNIIYPANEILNTGNEEGEESDEYVGRNLDSSYHEDDIHEKKWRKCKRYQYWCRRPDKNGHGQYFRRMEVDELDIPEEGLEDEEFVEENDVARMIYEHYEENYSTPWFGDTRKRKRRKVPRRKHRKYDDYRFRDKHHKYRHARHKDKYRKDHSSDGSYYSDHIYRSRRGKHEPKHPSDSYDNIPRRYYYGLNDRSSSSYYSRDYDYSSDNYNYSGDGKKKKQIRCDRYHQDYCCYKYQAKCIEHEYAHHETTDHHGRGNAKYEYEEKNDKQRNSYGEDKYETEHTDKDSHYNADISEDFFDYESWADGR</sequence>
<evidence type="ECO:0000256" key="1">
    <source>
        <dbReference type="SAM" id="MobiDB-lite"/>
    </source>
</evidence>
<accession>A0A7S2PPU3</accession>
<protein>
    <submittedName>
        <fullName evidence="3">Uncharacterized protein</fullName>
    </submittedName>
</protein>
<dbReference type="AlphaFoldDB" id="A0A7S2PPU3"/>
<evidence type="ECO:0000256" key="2">
    <source>
        <dbReference type="SAM" id="SignalP"/>
    </source>
</evidence>
<proteinExistence type="predicted"/>
<gene>
    <name evidence="3" type="ORF">LDAN0321_LOCUS19454</name>
</gene>